<evidence type="ECO:0000256" key="5">
    <source>
        <dbReference type="ARBA" id="ARBA00022630"/>
    </source>
</evidence>
<comment type="caution">
    <text evidence="12">The sequence shown here is derived from an EMBL/GenBank/DDBJ whole genome shotgun (WGS) entry which is preliminary data.</text>
</comment>
<evidence type="ECO:0000256" key="7">
    <source>
        <dbReference type="ARBA" id="ARBA00022723"/>
    </source>
</evidence>
<feature type="domain" description="NADH-ubiquinone oxidoreductase 51kDa subunit iron-sulphur binding" evidence="11">
    <location>
        <begin position="315"/>
        <end position="396"/>
    </location>
</feature>
<evidence type="ECO:0000259" key="11">
    <source>
        <dbReference type="Pfam" id="PF10589"/>
    </source>
</evidence>
<evidence type="ECO:0000256" key="3">
    <source>
        <dbReference type="ARBA" id="ARBA00007523"/>
    </source>
</evidence>
<evidence type="ECO:0000313" key="13">
    <source>
        <dbReference type="Proteomes" id="UP000320095"/>
    </source>
</evidence>
<evidence type="ECO:0000313" key="12">
    <source>
        <dbReference type="EMBL" id="TPG32683.1"/>
    </source>
</evidence>
<dbReference type="Pfam" id="PF01512">
    <property type="entry name" value="Complex1_51K"/>
    <property type="match status" value="1"/>
</dbReference>
<dbReference type="PANTHER" id="PTHR11780:SF10">
    <property type="entry name" value="NADH DEHYDROGENASE [UBIQUINONE] FLAVOPROTEIN 1, MITOCHONDRIAL"/>
    <property type="match status" value="1"/>
</dbReference>
<keyword evidence="7" id="KW-0479">Metal-binding</keyword>
<sequence>MKNQDSHREPPIAHRLFAAGGPSLREHDARFGRPPTGSAETLVSTLEQAGLTGRGGAGFPTGRKIASVTGRRPVVIGNGAEGEPLGSKDAVLLTRSPQLVLDGLQLAAEAVGAKTIYLYLPSQVAVTARFAIAERAAAGRDRYPTTVVEAPDTFVAGEESAVVARIEGGPALPRDRTVLISTSGLRGRPTLVNNVETLAHVALIARYGSRWFRSVGDPAQPGTMLVTLSGASGGQSVVEVPTGIPLTDVISHCAVTDLRYVSAALIGGYHGSWIPSSAFAHCTLSRSGLAHLGASPGAGIVHTLPIDECGLARTADIVAYLAEQGARQCGPCRNGLPRLATLFDELAFGHVDDALLDEVHRALGLVDGRGSCRHPDGTVRMARSALTVFAHDIDQHRYGRCDAAVATVQSTGHSRARHSECRA</sequence>
<dbReference type="PANTHER" id="PTHR11780">
    <property type="entry name" value="NADH-UBIQUINONE OXIDOREDUCTASE FLAVOPROTEIN 1 NDUFV1"/>
    <property type="match status" value="1"/>
</dbReference>
<dbReference type="AlphaFoldDB" id="A0A502E4W3"/>
<name>A0A502E4W3_9MYCO</name>
<evidence type="ECO:0000256" key="4">
    <source>
        <dbReference type="ARBA" id="ARBA00022485"/>
    </source>
</evidence>
<dbReference type="EMBL" id="RCZG01000007">
    <property type="protein sequence ID" value="TPG32683.1"/>
    <property type="molecule type" value="Genomic_DNA"/>
</dbReference>
<keyword evidence="8" id="KW-0408">Iron</keyword>
<reference evidence="12 13" key="1">
    <citation type="journal article" date="2019" name="Environ. Microbiol.">
        <title>Species interactions and distinct microbial communities in high Arctic permafrost affected cryosols are associated with the CH4 and CO2 gas fluxes.</title>
        <authorList>
            <person name="Altshuler I."/>
            <person name="Hamel J."/>
            <person name="Turney S."/>
            <person name="Magnuson E."/>
            <person name="Levesque R."/>
            <person name="Greer C."/>
            <person name="Whyte L.G."/>
        </authorList>
    </citation>
    <scope>NUCLEOTIDE SEQUENCE [LARGE SCALE GENOMIC DNA]</scope>
    <source>
        <strain evidence="12 13">S5.20</strain>
    </source>
</reference>
<dbReference type="GO" id="GO:0003954">
    <property type="term" value="F:NADH dehydrogenase activity"/>
    <property type="evidence" value="ECO:0007669"/>
    <property type="project" value="TreeGrafter"/>
</dbReference>
<evidence type="ECO:0000256" key="1">
    <source>
        <dbReference type="ARBA" id="ARBA00001917"/>
    </source>
</evidence>
<dbReference type="InterPro" id="IPR037207">
    <property type="entry name" value="Nuop51_4Fe4S-bd_sf"/>
</dbReference>
<dbReference type="OrthoDB" id="9805533at2"/>
<comment type="cofactor">
    <cofactor evidence="2">
        <name>[4Fe-4S] cluster</name>
        <dbReference type="ChEBI" id="CHEBI:49883"/>
    </cofactor>
</comment>
<evidence type="ECO:0000256" key="2">
    <source>
        <dbReference type="ARBA" id="ARBA00001966"/>
    </source>
</evidence>
<dbReference type="Pfam" id="PF10589">
    <property type="entry name" value="NADH_4Fe-4S"/>
    <property type="match status" value="1"/>
</dbReference>
<dbReference type="Gene3D" id="3.40.50.11540">
    <property type="entry name" value="NADH-ubiquinone oxidoreductase 51kDa subunit"/>
    <property type="match status" value="1"/>
</dbReference>
<comment type="cofactor">
    <cofactor evidence="1">
        <name>FMN</name>
        <dbReference type="ChEBI" id="CHEBI:58210"/>
    </cofactor>
</comment>
<feature type="domain" description="NADH-ubiquinone oxidoreductase 51kDa subunit FMN-binding" evidence="10">
    <location>
        <begin position="47"/>
        <end position="202"/>
    </location>
</feature>
<proteinExistence type="inferred from homology"/>
<evidence type="ECO:0000256" key="6">
    <source>
        <dbReference type="ARBA" id="ARBA00022643"/>
    </source>
</evidence>
<dbReference type="SUPFAM" id="SSF140490">
    <property type="entry name" value="Nqo1C-terminal domain-like"/>
    <property type="match status" value="1"/>
</dbReference>
<keyword evidence="6" id="KW-0288">FMN</keyword>
<dbReference type="Gene3D" id="1.20.1440.230">
    <property type="entry name" value="NADH-ubiquinone oxidoreductase 51kDa subunit, iron-sulphur binding domain"/>
    <property type="match status" value="1"/>
</dbReference>
<comment type="similarity">
    <text evidence="3">Belongs to the complex I 51 kDa subunit family.</text>
</comment>
<dbReference type="InterPro" id="IPR037225">
    <property type="entry name" value="Nuo51_FMN-bd_sf"/>
</dbReference>
<dbReference type="InterPro" id="IPR011538">
    <property type="entry name" value="Nuo51_FMN-bd"/>
</dbReference>
<dbReference type="InterPro" id="IPR050837">
    <property type="entry name" value="ComplexI_51kDa_subunit"/>
</dbReference>
<dbReference type="SUPFAM" id="SSF142019">
    <property type="entry name" value="Nqo1 FMN-binding domain-like"/>
    <property type="match status" value="1"/>
</dbReference>
<dbReference type="GO" id="GO:0046872">
    <property type="term" value="F:metal ion binding"/>
    <property type="evidence" value="ECO:0007669"/>
    <property type="project" value="UniProtKB-KW"/>
</dbReference>
<organism evidence="12 13">
    <name type="scientific">Mycolicibacterium hodleri</name>
    <dbReference type="NCBI Taxonomy" id="49897"/>
    <lineage>
        <taxon>Bacteria</taxon>
        <taxon>Bacillati</taxon>
        <taxon>Actinomycetota</taxon>
        <taxon>Actinomycetes</taxon>
        <taxon>Mycobacteriales</taxon>
        <taxon>Mycobacteriaceae</taxon>
        <taxon>Mycolicibacterium</taxon>
    </lineage>
</organism>
<keyword evidence="4" id="KW-0004">4Fe-4S</keyword>
<accession>A0A502E4W3</accession>
<keyword evidence="13" id="KW-1185">Reference proteome</keyword>
<protein>
    <submittedName>
        <fullName evidence="12">NADH-quinone oxidoreductase subunit F</fullName>
    </submittedName>
</protein>
<dbReference type="GO" id="GO:0051539">
    <property type="term" value="F:4 iron, 4 sulfur cluster binding"/>
    <property type="evidence" value="ECO:0007669"/>
    <property type="project" value="UniProtKB-KW"/>
</dbReference>
<dbReference type="Gene3D" id="3.10.20.600">
    <property type="match status" value="1"/>
</dbReference>
<dbReference type="InterPro" id="IPR019575">
    <property type="entry name" value="Nuop51_4Fe4S-bd"/>
</dbReference>
<evidence type="ECO:0000256" key="8">
    <source>
        <dbReference type="ARBA" id="ARBA00023004"/>
    </source>
</evidence>
<evidence type="ECO:0000256" key="9">
    <source>
        <dbReference type="ARBA" id="ARBA00023014"/>
    </source>
</evidence>
<dbReference type="RefSeq" id="WP_140693684.1">
    <property type="nucleotide sequence ID" value="NZ_RCZG01000007.1"/>
</dbReference>
<dbReference type="SUPFAM" id="SSF142984">
    <property type="entry name" value="Nqo1 middle domain-like"/>
    <property type="match status" value="1"/>
</dbReference>
<keyword evidence="9" id="KW-0411">Iron-sulfur</keyword>
<dbReference type="GO" id="GO:0045333">
    <property type="term" value="P:cellular respiration"/>
    <property type="evidence" value="ECO:0007669"/>
    <property type="project" value="TreeGrafter"/>
</dbReference>
<keyword evidence="5" id="KW-0285">Flavoprotein</keyword>
<dbReference type="Proteomes" id="UP000320095">
    <property type="component" value="Unassembled WGS sequence"/>
</dbReference>
<gene>
    <name evidence="12" type="ORF">EAH80_17890</name>
</gene>
<evidence type="ECO:0000259" key="10">
    <source>
        <dbReference type="Pfam" id="PF01512"/>
    </source>
</evidence>